<feature type="non-terminal residue" evidence="2">
    <location>
        <position position="176"/>
    </location>
</feature>
<evidence type="ECO:0000256" key="1">
    <source>
        <dbReference type="SAM" id="Coils"/>
    </source>
</evidence>
<proteinExistence type="predicted"/>
<accession>A0A9W8MH89</accession>
<sequence>MFNHLCGESALDKVFLVTSKWGRDSEQGFDKKERELKAKHWNTMMDGGARVARLVAGQERASAWGIIYSILDRVETRAIQHTRSEGLQIQTELVTRHKYLPQTHAARELRAQLEQMIEAQTKMLALEADAVAGNAEAKAQLQEQEARVRQIAQQVENLKVSLPKRLARWIKLVVGN</sequence>
<comment type="caution">
    <text evidence="2">The sequence shown here is derived from an EMBL/GenBank/DDBJ whole genome shotgun (WGS) entry which is preliminary data.</text>
</comment>
<dbReference type="AlphaFoldDB" id="A0A9W8MH89"/>
<feature type="coiled-coil region" evidence="1">
    <location>
        <begin position="109"/>
        <end position="161"/>
    </location>
</feature>
<keyword evidence="3" id="KW-1185">Reference proteome</keyword>
<reference evidence="2" key="1">
    <citation type="submission" date="2022-06" db="EMBL/GenBank/DDBJ databases">
        <title>Genome Sequence of Candolleomyces eurysporus.</title>
        <authorList>
            <person name="Buettner E."/>
        </authorList>
    </citation>
    <scope>NUCLEOTIDE SEQUENCE</scope>
    <source>
        <strain evidence="2">VTCC 930004</strain>
    </source>
</reference>
<dbReference type="Proteomes" id="UP001140091">
    <property type="component" value="Unassembled WGS sequence"/>
</dbReference>
<evidence type="ECO:0000313" key="2">
    <source>
        <dbReference type="EMBL" id="KAJ2931910.1"/>
    </source>
</evidence>
<organism evidence="2 3">
    <name type="scientific">Candolleomyces eurysporus</name>
    <dbReference type="NCBI Taxonomy" id="2828524"/>
    <lineage>
        <taxon>Eukaryota</taxon>
        <taxon>Fungi</taxon>
        <taxon>Dikarya</taxon>
        <taxon>Basidiomycota</taxon>
        <taxon>Agaricomycotina</taxon>
        <taxon>Agaricomycetes</taxon>
        <taxon>Agaricomycetidae</taxon>
        <taxon>Agaricales</taxon>
        <taxon>Agaricineae</taxon>
        <taxon>Psathyrellaceae</taxon>
        <taxon>Candolleomyces</taxon>
    </lineage>
</organism>
<protein>
    <submittedName>
        <fullName evidence="2">Uncharacterized protein</fullName>
    </submittedName>
</protein>
<dbReference type="EMBL" id="JANBPK010000791">
    <property type="protein sequence ID" value="KAJ2931910.1"/>
    <property type="molecule type" value="Genomic_DNA"/>
</dbReference>
<keyword evidence="1" id="KW-0175">Coiled coil</keyword>
<name>A0A9W8MH89_9AGAR</name>
<evidence type="ECO:0000313" key="3">
    <source>
        <dbReference type="Proteomes" id="UP001140091"/>
    </source>
</evidence>
<dbReference type="OrthoDB" id="2990341at2759"/>
<gene>
    <name evidence="2" type="ORF">H1R20_g5178</name>
</gene>